<evidence type="ECO:0000256" key="1">
    <source>
        <dbReference type="ARBA" id="ARBA00004196"/>
    </source>
</evidence>
<dbReference type="Gene3D" id="3.90.76.10">
    <property type="entry name" value="Dipeptide-binding Protein, Domain 1"/>
    <property type="match status" value="1"/>
</dbReference>
<dbReference type="FunFam" id="3.10.105.10:FF:000001">
    <property type="entry name" value="Oligopeptide ABC transporter, oligopeptide-binding protein"/>
    <property type="match status" value="1"/>
</dbReference>
<dbReference type="PANTHER" id="PTHR30290:SF10">
    <property type="entry name" value="PERIPLASMIC OLIGOPEPTIDE-BINDING PROTEIN-RELATED"/>
    <property type="match status" value="1"/>
</dbReference>
<evidence type="ECO:0000256" key="3">
    <source>
        <dbReference type="ARBA" id="ARBA00022448"/>
    </source>
</evidence>
<evidence type="ECO:0000256" key="4">
    <source>
        <dbReference type="ARBA" id="ARBA00022729"/>
    </source>
</evidence>
<dbReference type="Gene3D" id="3.40.190.10">
    <property type="entry name" value="Periplasmic binding protein-like II"/>
    <property type="match status" value="1"/>
</dbReference>
<keyword evidence="3" id="KW-0813">Transport</keyword>
<dbReference type="PIRSF" id="PIRSF002741">
    <property type="entry name" value="MppA"/>
    <property type="match status" value="1"/>
</dbReference>
<reference evidence="8 9" key="1">
    <citation type="submission" date="2019-10" db="EMBL/GenBank/DDBJ databases">
        <title>Genome sequencing of Lactobacillus manihotivorans.</title>
        <authorList>
            <person name="Kim K."/>
        </authorList>
    </citation>
    <scope>NUCLEOTIDE SEQUENCE [LARGE SCALE GENOMIC DNA]</scope>
    <source>
        <strain evidence="8 9">LM010</strain>
    </source>
</reference>
<dbReference type="PROSITE" id="PS51257">
    <property type="entry name" value="PROKAR_LIPOPROTEIN"/>
    <property type="match status" value="1"/>
</dbReference>
<sequence>MGMKKSFFAGAMLFAAAALLAACGNKSASKVSSTKANTWTTMQGDVINTMDPSLNTDVISGQALNDTMEGLYRYKGAKLEPAIATSIAKPTNGGKTYTFHLRKSTWSNGKALTAKDFEFGWKRTIDPKTKSEYAYLFSGIKNADAIMASKKPASSLGIKATGKYTLTVTLEKALPYFNTMMVNPVFYPQSQATVKKYGKAYGTKSSAILTNGPYTLKSWNGTGNTWIETKNPKYWNAKNVHIKNLKTQVVKDPTTAASLFKSGKIDDVALSGEQAAAAKSNKNYRGFKESATYYLELNEKKVPAFKNTKIRQAISLALNRSQYISSVLKNGSLSAHTLTPQGLFADPDNSSTDFAKDAATDTKQYTNYNLAKAKKLWAEGLKETGQSSLSLTLMGDDTDAAKNTSEYLQAALEKLPGFKLTIQSVPFKTRLARAASKDFDIVFNGWSADFPDAISFLDLFTTGGSYNDGSWSNAQYDQLIADSKGKDATNPTARYQDLQKAEKLLMKEQGIVPIYQLIASHLTRKNIQGVTYTPAGTYNYVGASLK</sequence>
<feature type="signal peptide" evidence="6">
    <location>
        <begin position="1"/>
        <end position="21"/>
    </location>
</feature>
<dbReference type="Proteomes" id="UP000388452">
    <property type="component" value="Chromosome"/>
</dbReference>
<dbReference type="CDD" id="cd08504">
    <property type="entry name" value="PBP2_OppA"/>
    <property type="match status" value="1"/>
</dbReference>
<dbReference type="SUPFAM" id="SSF53850">
    <property type="entry name" value="Periplasmic binding protein-like II"/>
    <property type="match status" value="1"/>
</dbReference>
<accession>A0A5P8JUE5</accession>
<feature type="domain" description="Solute-binding protein family 5" evidence="7">
    <location>
        <begin position="78"/>
        <end position="466"/>
    </location>
</feature>
<evidence type="ECO:0000256" key="2">
    <source>
        <dbReference type="ARBA" id="ARBA00005695"/>
    </source>
</evidence>
<feature type="chain" id="PRO_5039040377" evidence="6">
    <location>
        <begin position="22"/>
        <end position="546"/>
    </location>
</feature>
<dbReference type="GO" id="GO:0030288">
    <property type="term" value="C:outer membrane-bounded periplasmic space"/>
    <property type="evidence" value="ECO:0007669"/>
    <property type="project" value="UniProtKB-ARBA"/>
</dbReference>
<dbReference type="GO" id="GO:0015833">
    <property type="term" value="P:peptide transport"/>
    <property type="evidence" value="ECO:0007669"/>
    <property type="project" value="UniProtKB-KW"/>
</dbReference>
<dbReference type="PANTHER" id="PTHR30290">
    <property type="entry name" value="PERIPLASMIC BINDING COMPONENT OF ABC TRANSPORTER"/>
    <property type="match status" value="1"/>
</dbReference>
<keyword evidence="5" id="KW-0571">Peptide transport</keyword>
<dbReference type="AlphaFoldDB" id="A0A5P8JUE5"/>
<dbReference type="RefSeq" id="WP_054719410.1">
    <property type="nucleotide sequence ID" value="NZ_CP045068.1"/>
</dbReference>
<comment type="subcellular location">
    <subcellularLocation>
        <location evidence="1">Cell envelope</location>
    </subcellularLocation>
</comment>
<name>A0A5P8JUE5_9LACO</name>
<dbReference type="Pfam" id="PF00496">
    <property type="entry name" value="SBP_bac_5"/>
    <property type="match status" value="1"/>
</dbReference>
<dbReference type="EMBL" id="CP045068">
    <property type="protein sequence ID" value="QFQ92319.1"/>
    <property type="molecule type" value="Genomic_DNA"/>
</dbReference>
<evidence type="ECO:0000259" key="7">
    <source>
        <dbReference type="Pfam" id="PF00496"/>
    </source>
</evidence>
<evidence type="ECO:0000256" key="5">
    <source>
        <dbReference type="ARBA" id="ARBA00022856"/>
    </source>
</evidence>
<protein>
    <submittedName>
        <fullName evidence="8">Peptide ABC transporter substrate-binding protein</fullName>
    </submittedName>
</protein>
<dbReference type="InterPro" id="IPR030678">
    <property type="entry name" value="Peptide/Ni-bd"/>
</dbReference>
<evidence type="ECO:0000313" key="8">
    <source>
        <dbReference type="EMBL" id="QFQ92319.1"/>
    </source>
</evidence>
<dbReference type="GO" id="GO:1904680">
    <property type="term" value="F:peptide transmembrane transporter activity"/>
    <property type="evidence" value="ECO:0007669"/>
    <property type="project" value="TreeGrafter"/>
</dbReference>
<comment type="similarity">
    <text evidence="2">Belongs to the bacterial solute-binding protein 5 family.</text>
</comment>
<evidence type="ECO:0000313" key="9">
    <source>
        <dbReference type="Proteomes" id="UP000388452"/>
    </source>
</evidence>
<dbReference type="InterPro" id="IPR039424">
    <property type="entry name" value="SBP_5"/>
</dbReference>
<gene>
    <name evidence="8" type="ORF">LM010_13230</name>
</gene>
<dbReference type="FunFam" id="3.90.76.10:FF:000001">
    <property type="entry name" value="Oligopeptide ABC transporter substrate-binding protein"/>
    <property type="match status" value="1"/>
</dbReference>
<keyword evidence="5" id="KW-0653">Protein transport</keyword>
<evidence type="ECO:0000256" key="6">
    <source>
        <dbReference type="SAM" id="SignalP"/>
    </source>
</evidence>
<dbReference type="InterPro" id="IPR000914">
    <property type="entry name" value="SBP_5_dom"/>
</dbReference>
<keyword evidence="4 6" id="KW-0732">Signal</keyword>
<proteinExistence type="inferred from homology"/>
<organism evidence="8 9">
    <name type="scientific">Lacticaseibacillus manihotivorans</name>
    <dbReference type="NCBI Taxonomy" id="88233"/>
    <lineage>
        <taxon>Bacteria</taxon>
        <taxon>Bacillati</taxon>
        <taxon>Bacillota</taxon>
        <taxon>Bacilli</taxon>
        <taxon>Lactobacillales</taxon>
        <taxon>Lactobacillaceae</taxon>
        <taxon>Lacticaseibacillus</taxon>
    </lineage>
</organism>
<dbReference type="GO" id="GO:0043190">
    <property type="term" value="C:ATP-binding cassette (ABC) transporter complex"/>
    <property type="evidence" value="ECO:0007669"/>
    <property type="project" value="InterPro"/>
</dbReference>
<dbReference type="Gene3D" id="3.10.105.10">
    <property type="entry name" value="Dipeptide-binding Protein, Domain 3"/>
    <property type="match status" value="1"/>
</dbReference>